<proteinExistence type="predicted"/>
<gene>
    <name evidence="1" type="ORF">PCOR1329_LOCUS73508</name>
</gene>
<accession>A0ABN9X535</accession>
<comment type="caution">
    <text evidence="1">The sequence shown here is derived from an EMBL/GenBank/DDBJ whole genome shotgun (WGS) entry which is preliminary data.</text>
</comment>
<name>A0ABN9X535_9DINO</name>
<evidence type="ECO:0000313" key="1">
    <source>
        <dbReference type="EMBL" id="CAK0894469.1"/>
    </source>
</evidence>
<reference evidence="1" key="1">
    <citation type="submission" date="2023-10" db="EMBL/GenBank/DDBJ databases">
        <authorList>
            <person name="Chen Y."/>
            <person name="Shah S."/>
            <person name="Dougan E. K."/>
            <person name="Thang M."/>
            <person name="Chan C."/>
        </authorList>
    </citation>
    <scope>NUCLEOTIDE SEQUENCE [LARGE SCALE GENOMIC DNA]</scope>
</reference>
<sequence length="115" mass="12337">MMRVECAISGSAPQRCSRSAVYRVVWVFCELFSDGIFGELRAFLWVLHGSVAGVSGCVECACGFDGCTLEFVARPRRWPACLPGARRGRGGLSARAGRAARRCDPAADVEGHDGN</sequence>
<protein>
    <submittedName>
        <fullName evidence="1">Uncharacterized protein</fullName>
    </submittedName>
</protein>
<evidence type="ECO:0000313" key="2">
    <source>
        <dbReference type="Proteomes" id="UP001189429"/>
    </source>
</evidence>
<dbReference type="Proteomes" id="UP001189429">
    <property type="component" value="Unassembled WGS sequence"/>
</dbReference>
<dbReference type="EMBL" id="CAUYUJ010019903">
    <property type="protein sequence ID" value="CAK0894469.1"/>
    <property type="molecule type" value="Genomic_DNA"/>
</dbReference>
<keyword evidence="2" id="KW-1185">Reference proteome</keyword>
<organism evidence="1 2">
    <name type="scientific">Prorocentrum cordatum</name>
    <dbReference type="NCBI Taxonomy" id="2364126"/>
    <lineage>
        <taxon>Eukaryota</taxon>
        <taxon>Sar</taxon>
        <taxon>Alveolata</taxon>
        <taxon>Dinophyceae</taxon>
        <taxon>Prorocentrales</taxon>
        <taxon>Prorocentraceae</taxon>
        <taxon>Prorocentrum</taxon>
    </lineage>
</organism>